<sequence>MIYFVNASLSRYCALTRSRTVFRGRERILPAFTRNLGGKEGALRTFSSRTCIVADNLSRSTRMSGRVPAALSLACRLAHKGSSAVASMPARGGVRPRSSPRTNYLITSLWIVRIVAVAERKARRSAVGAISSALTRLRTAGLRTQMTKSKDKSSEARALERVANATREVHPASVALEALFSSGTSHGLKRPSWRALRPPYRN</sequence>
<evidence type="ECO:0000313" key="1">
    <source>
        <dbReference type="EMBL" id="SAL81362.1"/>
    </source>
</evidence>
<keyword evidence="2" id="KW-1185">Reference proteome</keyword>
<accession>A0A158KJN8</accession>
<proteinExistence type="predicted"/>
<dbReference type="AlphaFoldDB" id="A0A158KJN8"/>
<dbReference type="EMBL" id="FCNZ02000119">
    <property type="protein sequence ID" value="SAL81362.1"/>
    <property type="molecule type" value="Genomic_DNA"/>
</dbReference>
<name>A0A158KJN8_9BURK</name>
<reference evidence="1" key="1">
    <citation type="submission" date="2016-01" db="EMBL/GenBank/DDBJ databases">
        <authorList>
            <person name="Peeters Charlotte."/>
        </authorList>
    </citation>
    <scope>NUCLEOTIDE SEQUENCE</scope>
    <source>
        <strain evidence="1">LMG 22936</strain>
    </source>
</reference>
<evidence type="ECO:0000313" key="2">
    <source>
        <dbReference type="Proteomes" id="UP000054717"/>
    </source>
</evidence>
<organism evidence="1 2">
    <name type="scientific">Caballeronia telluris</name>
    <dbReference type="NCBI Taxonomy" id="326475"/>
    <lineage>
        <taxon>Bacteria</taxon>
        <taxon>Pseudomonadati</taxon>
        <taxon>Pseudomonadota</taxon>
        <taxon>Betaproteobacteria</taxon>
        <taxon>Burkholderiales</taxon>
        <taxon>Burkholderiaceae</taxon>
        <taxon>Caballeronia</taxon>
    </lineage>
</organism>
<dbReference type="Proteomes" id="UP000054717">
    <property type="component" value="Unassembled WGS sequence"/>
</dbReference>
<comment type="caution">
    <text evidence="1">The sequence shown here is derived from an EMBL/GenBank/DDBJ whole genome shotgun (WGS) entry which is preliminary data.</text>
</comment>
<protein>
    <submittedName>
        <fullName evidence="1">Uncharacterized protein</fullName>
    </submittedName>
</protein>
<gene>
    <name evidence="1" type="ORF">AWB66_06412</name>
</gene>